<evidence type="ECO:0000313" key="4">
    <source>
        <dbReference type="Proteomes" id="UP001213000"/>
    </source>
</evidence>
<comment type="caution">
    <text evidence="3">The sequence shown here is derived from an EMBL/GenBank/DDBJ whole genome shotgun (WGS) entry which is preliminary data.</text>
</comment>
<dbReference type="PANTHER" id="PTHR10039:SF17">
    <property type="entry name" value="FUNGAL STAND N-TERMINAL GOODBYE DOMAIN-CONTAINING PROTEIN-RELATED"/>
    <property type="match status" value="1"/>
</dbReference>
<accession>A0AAD5W3S2</accession>
<feature type="domain" description="Nephrocystin 3-like N-terminal" evidence="2">
    <location>
        <begin position="84"/>
        <end position="236"/>
    </location>
</feature>
<sequence length="723" mass="81964">MPFFSRSKDFEISGGTFIDKSVVHQVVNYFPGRHIGIDTLLKASEPEATYNSTSRSLAPRCHPGTREKFIKDLLQWAAPTTLSANPPPLSWLKGRAGVGKSAIAQTCVERLMSMSVPCVAFFFSINSRNDPARLFPTLAYQLSLILPAYHTILDKKISPDTSLLSRPLRAQFQELILEPLQQLNRERGIIQERISIFIDGLDECRDTEAQSEIVEIAADALCKGSTLPLRWAFFSRPESHIEATFSQRNIAAITTIIDLPISRGDDGEIERFLSDGFQKLLRRRNMPKKYPWPSAKDMKALVDAADGLFIYADSALKFIDDPKWSEPQEALSLVLESARNAFGHAPESVESPLPFAELDALYLLIMDKIPSVRLPHAMLLLTLIYLEGTSRDWFGSPGPGIFMQANCLGFSQFQYRAICGDLSSVMHLRDAPLQTLALGSNALIRRFKKTFKGFGGSRYLIEQREGGASSFHHKSFVDFLGDQNRSKKYCVSTPSAYANLFIHLSDVLVGYCSGLKINGLKLVLRNDSSAPQPMVPFPHIYQYVNLLLPVIVINHLSDLWMDASPWVQYTNDNAVLYTKIASWDFKGIYYARRYVHQHGQNFVIRNFRWGCKVQIECVGQVELLILRDFAKFDVLMFKRMIDDQIQGGVLQSVDYAQHFPEDQNREKGLFILGREERSVYWYWEIDFIAKVYREFHSPDLTEGTEAFMKKFPKPDGRSTINAS</sequence>
<dbReference type="InterPro" id="IPR027417">
    <property type="entry name" value="P-loop_NTPase"/>
</dbReference>
<evidence type="ECO:0000259" key="2">
    <source>
        <dbReference type="Pfam" id="PF24883"/>
    </source>
</evidence>
<dbReference type="SUPFAM" id="SSF52540">
    <property type="entry name" value="P-loop containing nucleoside triphosphate hydrolases"/>
    <property type="match status" value="1"/>
</dbReference>
<dbReference type="Pfam" id="PF24883">
    <property type="entry name" value="NPHP3_N"/>
    <property type="match status" value="1"/>
</dbReference>
<dbReference type="EMBL" id="JANIEX010000020">
    <property type="protein sequence ID" value="KAJ3576056.1"/>
    <property type="molecule type" value="Genomic_DNA"/>
</dbReference>
<protein>
    <recommendedName>
        <fullName evidence="2">Nephrocystin 3-like N-terminal domain-containing protein</fullName>
    </recommendedName>
</protein>
<dbReference type="Gene3D" id="3.40.50.300">
    <property type="entry name" value="P-loop containing nucleotide triphosphate hydrolases"/>
    <property type="match status" value="1"/>
</dbReference>
<name>A0AAD5W3S2_9AGAR</name>
<organism evidence="3 4">
    <name type="scientific">Leucocoprinus birnbaumii</name>
    <dbReference type="NCBI Taxonomy" id="56174"/>
    <lineage>
        <taxon>Eukaryota</taxon>
        <taxon>Fungi</taxon>
        <taxon>Dikarya</taxon>
        <taxon>Basidiomycota</taxon>
        <taxon>Agaricomycotina</taxon>
        <taxon>Agaricomycetes</taxon>
        <taxon>Agaricomycetidae</taxon>
        <taxon>Agaricales</taxon>
        <taxon>Agaricineae</taxon>
        <taxon>Agaricaceae</taxon>
        <taxon>Leucocoprinus</taxon>
    </lineage>
</organism>
<dbReference type="PANTHER" id="PTHR10039">
    <property type="entry name" value="AMELOGENIN"/>
    <property type="match status" value="1"/>
</dbReference>
<proteinExistence type="predicted"/>
<evidence type="ECO:0000256" key="1">
    <source>
        <dbReference type="ARBA" id="ARBA00022737"/>
    </source>
</evidence>
<gene>
    <name evidence="3" type="ORF">NP233_g689</name>
</gene>
<dbReference type="AlphaFoldDB" id="A0AAD5W3S2"/>
<keyword evidence="4" id="KW-1185">Reference proteome</keyword>
<dbReference type="InterPro" id="IPR056884">
    <property type="entry name" value="NPHP3-like_N"/>
</dbReference>
<keyword evidence="1" id="KW-0677">Repeat</keyword>
<evidence type="ECO:0000313" key="3">
    <source>
        <dbReference type="EMBL" id="KAJ3576056.1"/>
    </source>
</evidence>
<dbReference type="Proteomes" id="UP001213000">
    <property type="component" value="Unassembled WGS sequence"/>
</dbReference>
<reference evidence="3" key="1">
    <citation type="submission" date="2022-07" db="EMBL/GenBank/DDBJ databases">
        <title>Genome Sequence of Leucocoprinus birnbaumii.</title>
        <authorList>
            <person name="Buettner E."/>
        </authorList>
    </citation>
    <scope>NUCLEOTIDE SEQUENCE</scope>
    <source>
        <strain evidence="3">VT141</strain>
    </source>
</reference>